<sequence>MDEDDLNCLKLHLGNRFKNSDSSDSAEDTETDEEYNLLKPIPIPADIIRERAIYRPPTPEENEAISNASSVEVQTITEELQLTSIDEEKQVFDGGHIFSTHLDMAKELIVDQQAINIHKDKLSPIFIQTLEKFKMKVENFKISMKIFNSKQFKSYLMDLKESGNLALEDKICIFDILLSNWFAFVMSECLMIIRISFEFGNDKLLIMYQAVGLIRGFGNIQEIEEKISKRNLKTLDELKDFNIGTLANIQMSNEEILKSLIPLQPKTKVPQKKNLKNMVEQEESFDECSQNRTIDMNIKEPLKVPDFIKPEQNAVMKGAIVSSATIEYSIPQTTASDEIQMNFDGQKIVLYHLGMAKDLVTIQQKIHYLHEKLPTNFVKILEKFKIEVEKFEKSMQIFSTENFMAMCTDLSLENVVALFENNIFSLEVLISIFMLLWFLNVYT</sequence>
<gene>
    <name evidence="2" type="ORF">HHI36_002516</name>
</gene>
<feature type="transmembrane region" description="Helical" evidence="1">
    <location>
        <begin position="423"/>
        <end position="442"/>
    </location>
</feature>
<evidence type="ECO:0000313" key="3">
    <source>
        <dbReference type="Proteomes" id="UP001516400"/>
    </source>
</evidence>
<evidence type="ECO:0000256" key="1">
    <source>
        <dbReference type="SAM" id="Phobius"/>
    </source>
</evidence>
<keyword evidence="1" id="KW-1133">Transmembrane helix</keyword>
<evidence type="ECO:0000313" key="2">
    <source>
        <dbReference type="EMBL" id="KAL3288065.1"/>
    </source>
</evidence>
<proteinExistence type="predicted"/>
<keyword evidence="3" id="KW-1185">Reference proteome</keyword>
<dbReference type="Proteomes" id="UP001516400">
    <property type="component" value="Unassembled WGS sequence"/>
</dbReference>
<accession>A0ABD2PC95</accession>
<dbReference type="AlphaFoldDB" id="A0ABD2PC95"/>
<keyword evidence="1" id="KW-0812">Transmembrane</keyword>
<keyword evidence="1" id="KW-0472">Membrane</keyword>
<reference evidence="2 3" key="1">
    <citation type="journal article" date="2021" name="BMC Biol.">
        <title>Horizontally acquired antibacterial genes associated with adaptive radiation of ladybird beetles.</title>
        <authorList>
            <person name="Li H.S."/>
            <person name="Tang X.F."/>
            <person name="Huang Y.H."/>
            <person name="Xu Z.Y."/>
            <person name="Chen M.L."/>
            <person name="Du X.Y."/>
            <person name="Qiu B.Y."/>
            <person name="Chen P.T."/>
            <person name="Zhang W."/>
            <person name="Slipinski A."/>
            <person name="Escalona H.E."/>
            <person name="Waterhouse R.M."/>
            <person name="Zwick A."/>
            <person name="Pang H."/>
        </authorList>
    </citation>
    <scope>NUCLEOTIDE SEQUENCE [LARGE SCALE GENOMIC DNA]</scope>
    <source>
        <strain evidence="2">SYSU2018</strain>
    </source>
</reference>
<comment type="caution">
    <text evidence="2">The sequence shown here is derived from an EMBL/GenBank/DDBJ whole genome shotgun (WGS) entry which is preliminary data.</text>
</comment>
<protein>
    <submittedName>
        <fullName evidence="2">Uncharacterized protein</fullName>
    </submittedName>
</protein>
<dbReference type="EMBL" id="JABFTP020000185">
    <property type="protein sequence ID" value="KAL3288065.1"/>
    <property type="molecule type" value="Genomic_DNA"/>
</dbReference>
<name>A0ABD2PC95_9CUCU</name>
<organism evidence="2 3">
    <name type="scientific">Cryptolaemus montrouzieri</name>
    <dbReference type="NCBI Taxonomy" id="559131"/>
    <lineage>
        <taxon>Eukaryota</taxon>
        <taxon>Metazoa</taxon>
        <taxon>Ecdysozoa</taxon>
        <taxon>Arthropoda</taxon>
        <taxon>Hexapoda</taxon>
        <taxon>Insecta</taxon>
        <taxon>Pterygota</taxon>
        <taxon>Neoptera</taxon>
        <taxon>Endopterygota</taxon>
        <taxon>Coleoptera</taxon>
        <taxon>Polyphaga</taxon>
        <taxon>Cucujiformia</taxon>
        <taxon>Coccinelloidea</taxon>
        <taxon>Coccinellidae</taxon>
        <taxon>Scymninae</taxon>
        <taxon>Scymnini</taxon>
        <taxon>Cryptolaemus</taxon>
    </lineage>
</organism>